<gene>
    <name evidence="1" type="ORF">GBK04_25050</name>
</gene>
<dbReference type="RefSeq" id="WP_152764487.1">
    <property type="nucleotide sequence ID" value="NZ_WHLY01000002.1"/>
</dbReference>
<keyword evidence="2" id="KW-1185">Reference proteome</keyword>
<proteinExistence type="predicted"/>
<sequence>MSESSNRNDQTVPTIKERLIERLKRAKEKAPSDWKKALADHDPYFDSYGGSKCMDAAANAISNGRRANIDRIARVTIALEEIVGIEPTPII</sequence>
<accession>A0A7C9BFL7</accession>
<dbReference type="EMBL" id="WHLY01000002">
    <property type="protein sequence ID" value="MPR36516.1"/>
    <property type="molecule type" value="Genomic_DNA"/>
</dbReference>
<reference evidence="1 2" key="1">
    <citation type="submission" date="2019-10" db="EMBL/GenBank/DDBJ databases">
        <title>Draft Genome Sequence of Cytophagaceae sp. SJW1-29.</title>
        <authorList>
            <person name="Choi A."/>
        </authorList>
    </citation>
    <scope>NUCLEOTIDE SEQUENCE [LARGE SCALE GENOMIC DNA]</scope>
    <source>
        <strain evidence="1 2">SJW1-29</strain>
    </source>
</reference>
<name>A0A7C9BFL7_9BACT</name>
<organism evidence="1 2">
    <name type="scientific">Salmonirosea aquatica</name>
    <dbReference type="NCBI Taxonomy" id="2654236"/>
    <lineage>
        <taxon>Bacteria</taxon>
        <taxon>Pseudomonadati</taxon>
        <taxon>Bacteroidota</taxon>
        <taxon>Cytophagia</taxon>
        <taxon>Cytophagales</taxon>
        <taxon>Spirosomataceae</taxon>
        <taxon>Salmonirosea</taxon>
    </lineage>
</organism>
<comment type="caution">
    <text evidence="1">The sequence shown here is derived from an EMBL/GenBank/DDBJ whole genome shotgun (WGS) entry which is preliminary data.</text>
</comment>
<dbReference type="AlphaFoldDB" id="A0A7C9BFL7"/>
<dbReference type="Proteomes" id="UP000479293">
    <property type="component" value="Unassembled WGS sequence"/>
</dbReference>
<protein>
    <submittedName>
        <fullName evidence="1">Uncharacterized protein</fullName>
    </submittedName>
</protein>
<evidence type="ECO:0000313" key="2">
    <source>
        <dbReference type="Proteomes" id="UP000479293"/>
    </source>
</evidence>
<evidence type="ECO:0000313" key="1">
    <source>
        <dbReference type="EMBL" id="MPR36516.1"/>
    </source>
</evidence>